<dbReference type="SUPFAM" id="SSF48726">
    <property type="entry name" value="Immunoglobulin"/>
    <property type="match status" value="1"/>
</dbReference>
<dbReference type="Gene3D" id="2.60.40.10">
    <property type="entry name" value="Immunoglobulins"/>
    <property type="match status" value="1"/>
</dbReference>
<feature type="non-terminal residue" evidence="2">
    <location>
        <position position="1"/>
    </location>
</feature>
<name>A0A7L1R4S5_9PASS</name>
<evidence type="ECO:0000313" key="2">
    <source>
        <dbReference type="EMBL" id="NXO31943.1"/>
    </source>
</evidence>
<proteinExistence type="predicted"/>
<dbReference type="InterPro" id="IPR013783">
    <property type="entry name" value="Ig-like_fold"/>
</dbReference>
<dbReference type="AlphaFoldDB" id="A0A7L1R4S5"/>
<dbReference type="InterPro" id="IPR003597">
    <property type="entry name" value="Ig_C1-set"/>
</dbReference>
<dbReference type="Proteomes" id="UP000546986">
    <property type="component" value="Unassembled WGS sequence"/>
</dbReference>
<sequence>SVSILLLPLTSQPSPARLPCSVMDFCPAQIQLRRFQGQQELSGHVVATAVVPSGDWIHQLLVLLETPPGTGSPPSARVEQVSLEQPLGWHW</sequence>
<dbReference type="InterPro" id="IPR036179">
    <property type="entry name" value="Ig-like_dom_sf"/>
</dbReference>
<evidence type="ECO:0000259" key="1">
    <source>
        <dbReference type="Pfam" id="PF07654"/>
    </source>
</evidence>
<feature type="domain" description="Immunoglobulin C1-set" evidence="1">
    <location>
        <begin position="13"/>
        <end position="68"/>
    </location>
</feature>
<keyword evidence="3" id="KW-1185">Reference proteome</keyword>
<feature type="non-terminal residue" evidence="2">
    <location>
        <position position="91"/>
    </location>
</feature>
<gene>
    <name evidence="2" type="primary">Hb2l_1</name>
    <name evidence="2" type="ORF">CISJUN_R12775</name>
</gene>
<evidence type="ECO:0000313" key="3">
    <source>
        <dbReference type="Proteomes" id="UP000546986"/>
    </source>
</evidence>
<protein>
    <submittedName>
        <fullName evidence="2">HB2L protein</fullName>
    </submittedName>
</protein>
<dbReference type="EMBL" id="VXBR01011710">
    <property type="protein sequence ID" value="NXO31943.1"/>
    <property type="molecule type" value="Genomic_DNA"/>
</dbReference>
<dbReference type="Pfam" id="PF07654">
    <property type="entry name" value="C1-set"/>
    <property type="match status" value="1"/>
</dbReference>
<comment type="caution">
    <text evidence="2">The sequence shown here is derived from an EMBL/GenBank/DDBJ whole genome shotgun (WGS) entry which is preliminary data.</text>
</comment>
<reference evidence="2 3" key="1">
    <citation type="submission" date="2019-09" db="EMBL/GenBank/DDBJ databases">
        <title>Bird 10,000 Genomes (B10K) Project - Family phase.</title>
        <authorList>
            <person name="Zhang G."/>
        </authorList>
    </citation>
    <scope>NUCLEOTIDE SEQUENCE [LARGE SCALE GENOMIC DNA]</scope>
    <source>
        <strain evidence="2">B10K-DU-002-30</strain>
        <tissue evidence="2">Muscle</tissue>
    </source>
</reference>
<accession>A0A7L1R4S5</accession>
<organism evidence="2 3">
    <name type="scientific">Cisticola juncidis</name>
    <dbReference type="NCBI Taxonomy" id="52622"/>
    <lineage>
        <taxon>Eukaryota</taxon>
        <taxon>Metazoa</taxon>
        <taxon>Chordata</taxon>
        <taxon>Craniata</taxon>
        <taxon>Vertebrata</taxon>
        <taxon>Euteleostomi</taxon>
        <taxon>Archelosauria</taxon>
        <taxon>Archosauria</taxon>
        <taxon>Dinosauria</taxon>
        <taxon>Saurischia</taxon>
        <taxon>Theropoda</taxon>
        <taxon>Coelurosauria</taxon>
        <taxon>Aves</taxon>
        <taxon>Neognathae</taxon>
        <taxon>Neoaves</taxon>
        <taxon>Telluraves</taxon>
        <taxon>Australaves</taxon>
        <taxon>Passeriformes</taxon>
        <taxon>Sylvioidea</taxon>
        <taxon>Cisticolidae</taxon>
        <taxon>Cisticola</taxon>
    </lineage>
</organism>